<dbReference type="EMBL" id="CP017757">
    <property type="protein sequence ID" value="AQV94766.1"/>
    <property type="molecule type" value="Genomic_DNA"/>
</dbReference>
<dbReference type="KEGG" id="cuh:BJN34_12835"/>
<dbReference type="AlphaFoldDB" id="A0A1U9UPN6"/>
<dbReference type="Proteomes" id="UP000189627">
    <property type="component" value="Chromosome 1"/>
</dbReference>
<evidence type="ECO:0008006" key="3">
    <source>
        <dbReference type="Google" id="ProtNLM"/>
    </source>
</evidence>
<proteinExistence type="predicted"/>
<evidence type="ECO:0000313" key="2">
    <source>
        <dbReference type="Proteomes" id="UP000189627"/>
    </source>
</evidence>
<dbReference type="Gene3D" id="3.30.40.190">
    <property type="match status" value="1"/>
</dbReference>
<gene>
    <name evidence="1" type="ORF">BJN34_12835</name>
</gene>
<reference evidence="2" key="1">
    <citation type="submission" date="2017-02" db="EMBL/GenBank/DDBJ databases">
        <title>Complete genome sequence of Cupriavidus necator strain NH9, a 3-chlorobenzoate degrader.</title>
        <authorList>
            <person name="Moriuchi R."/>
            <person name="Dohra H."/>
            <person name="Ogawa N."/>
        </authorList>
    </citation>
    <scope>NUCLEOTIDE SEQUENCE [LARGE SCALE GENOMIC DNA]</scope>
    <source>
        <strain evidence="2">NH9</strain>
    </source>
</reference>
<name>A0A1U9UPN6_CUPNE</name>
<sequence>MSKKAPTKAELAYMGRIKKMACICCTLLDRRQESATDAHHIRTGQGGAQRAGNHLVIPLCHLDCHQGKNGVHGDKTYLRILKMTELDLLDATLAQLNGG</sequence>
<organism evidence="1 2">
    <name type="scientific">Cupriavidus necator</name>
    <name type="common">Alcaligenes eutrophus</name>
    <name type="synonym">Ralstonia eutropha</name>
    <dbReference type="NCBI Taxonomy" id="106590"/>
    <lineage>
        <taxon>Bacteria</taxon>
        <taxon>Pseudomonadati</taxon>
        <taxon>Pseudomonadota</taxon>
        <taxon>Betaproteobacteria</taxon>
        <taxon>Burkholderiales</taxon>
        <taxon>Burkholderiaceae</taxon>
        <taxon>Cupriavidus</taxon>
    </lineage>
</organism>
<evidence type="ECO:0000313" key="1">
    <source>
        <dbReference type="EMBL" id="AQV94766.1"/>
    </source>
</evidence>
<accession>A0A1U9UPN6</accession>
<protein>
    <recommendedName>
        <fullName evidence="3">DUF968 domain-containing protein</fullName>
    </recommendedName>
</protein>
<dbReference type="OrthoDB" id="8966986at2"/>
<dbReference type="RefSeq" id="WP_078196955.1">
    <property type="nucleotide sequence ID" value="NZ_CP017757.2"/>
</dbReference>